<gene>
    <name evidence="1" type="ORF">GUJ93_ZPchr0013g35642</name>
</gene>
<evidence type="ECO:0000313" key="1">
    <source>
        <dbReference type="EMBL" id="KAG8099106.1"/>
    </source>
</evidence>
<organism evidence="1 2">
    <name type="scientific">Zizania palustris</name>
    <name type="common">Northern wild rice</name>
    <dbReference type="NCBI Taxonomy" id="103762"/>
    <lineage>
        <taxon>Eukaryota</taxon>
        <taxon>Viridiplantae</taxon>
        <taxon>Streptophyta</taxon>
        <taxon>Embryophyta</taxon>
        <taxon>Tracheophyta</taxon>
        <taxon>Spermatophyta</taxon>
        <taxon>Magnoliopsida</taxon>
        <taxon>Liliopsida</taxon>
        <taxon>Poales</taxon>
        <taxon>Poaceae</taxon>
        <taxon>BOP clade</taxon>
        <taxon>Oryzoideae</taxon>
        <taxon>Oryzeae</taxon>
        <taxon>Zizaniinae</taxon>
        <taxon>Zizania</taxon>
    </lineage>
</organism>
<evidence type="ECO:0000313" key="2">
    <source>
        <dbReference type="Proteomes" id="UP000729402"/>
    </source>
</evidence>
<protein>
    <submittedName>
        <fullName evidence="1">Uncharacterized protein</fullName>
    </submittedName>
</protein>
<proteinExistence type="predicted"/>
<dbReference type="Proteomes" id="UP000729402">
    <property type="component" value="Unassembled WGS sequence"/>
</dbReference>
<dbReference type="AlphaFoldDB" id="A0A8J5WWQ1"/>
<keyword evidence="2" id="KW-1185">Reference proteome</keyword>
<accession>A0A8J5WWQ1</accession>
<name>A0A8J5WWQ1_ZIZPA</name>
<reference evidence="1" key="1">
    <citation type="journal article" date="2021" name="bioRxiv">
        <title>Whole Genome Assembly and Annotation of Northern Wild Rice, Zizania palustris L., Supports a Whole Genome Duplication in the Zizania Genus.</title>
        <authorList>
            <person name="Haas M."/>
            <person name="Kono T."/>
            <person name="Macchietto M."/>
            <person name="Millas R."/>
            <person name="McGilp L."/>
            <person name="Shao M."/>
            <person name="Duquette J."/>
            <person name="Hirsch C.N."/>
            <person name="Kimball J."/>
        </authorList>
    </citation>
    <scope>NUCLEOTIDE SEQUENCE</scope>
    <source>
        <tissue evidence="1">Fresh leaf tissue</tissue>
    </source>
</reference>
<reference evidence="1" key="2">
    <citation type="submission" date="2021-02" db="EMBL/GenBank/DDBJ databases">
        <authorList>
            <person name="Kimball J.A."/>
            <person name="Haas M.W."/>
            <person name="Macchietto M."/>
            <person name="Kono T."/>
            <person name="Duquette J."/>
            <person name="Shao M."/>
        </authorList>
    </citation>
    <scope>NUCLEOTIDE SEQUENCE</scope>
    <source>
        <tissue evidence="1">Fresh leaf tissue</tissue>
    </source>
</reference>
<comment type="caution">
    <text evidence="1">The sequence shown here is derived from an EMBL/GenBank/DDBJ whole genome shotgun (WGS) entry which is preliminary data.</text>
</comment>
<dbReference type="EMBL" id="JAAALK010000079">
    <property type="protein sequence ID" value="KAG8099106.1"/>
    <property type="molecule type" value="Genomic_DNA"/>
</dbReference>
<sequence length="133" mass="14977">MAMHALTVPLTHLEPPSAPSQDLGWSGYFFLPDWRRLSPEEVAAPCRSRNRRKTDLYHRFSSSRLLHLRISRSSLRPAALRREVSDLFSEEPAFFACPPSGSELNFQQGVNTLGNAERCACTLKSYLVRKSAG</sequence>